<dbReference type="EMBL" id="LUGH01000345">
    <property type="protein sequence ID" value="OBZ85924.1"/>
    <property type="molecule type" value="Genomic_DNA"/>
</dbReference>
<reference evidence="2 3" key="1">
    <citation type="submission" date="2016-03" db="EMBL/GenBank/DDBJ databases">
        <title>Choanephora cucurbitarum.</title>
        <authorList>
            <person name="Min B."/>
            <person name="Park H."/>
            <person name="Park J.-H."/>
            <person name="Shin H.-D."/>
            <person name="Choi I.-G."/>
        </authorList>
    </citation>
    <scope>NUCLEOTIDE SEQUENCE [LARGE SCALE GENOMIC DNA]</scope>
    <source>
        <strain evidence="2 3">KUS-F28377</strain>
    </source>
</reference>
<dbReference type="InterPro" id="IPR050561">
    <property type="entry name" value="PTP"/>
</dbReference>
<comment type="caution">
    <text evidence="2">The sequence shown here is derived from an EMBL/GenBank/DDBJ whole genome shotgun (WGS) entry which is preliminary data.</text>
</comment>
<dbReference type="STRING" id="101091.A0A1C7NF29"/>
<dbReference type="InterPro" id="IPR029021">
    <property type="entry name" value="Prot-tyrosine_phosphatase-like"/>
</dbReference>
<dbReference type="Proteomes" id="UP000093000">
    <property type="component" value="Unassembled WGS sequence"/>
</dbReference>
<feature type="domain" description="Tyrosine specific protein phosphatases" evidence="1">
    <location>
        <begin position="204"/>
        <end position="262"/>
    </location>
</feature>
<sequence>MSQNSPVIYTNTNETIPLTPATAVTANTTITEQHSQPQQSIAITTNVLPKEPKTSISHPINISWIIPSDILGYLSVSSFPEDLDLCDFLNPIIRENYLKLTEHQVFQLQQGIGMRGNLCLSSCPGKKVRLSGPVRGRAAINRDLDLDFERMRSFGISTIVCCLDDKELSFLGASWPDYSRAAKTHGLKVFRLPMIEGGCPKTFSEVHEIIKKVNIEISQGHHVLAHCRGGVGRAGLFAGCWLLENLLCKSVERTVFVLRERRSTKAIETYAQAEYLIRYAMALNQRLGITYKPVLTHESMHELPYESEANGSPSLSFIAKLEQLILLNPNILHQQPQYIQRPSIPTHASSAPPELYVPR</sequence>
<dbReference type="OrthoDB" id="266663at2759"/>
<accession>A0A1C7NF29</accession>
<gene>
    <name evidence="2" type="primary">CDKN3</name>
    <name evidence="2" type="ORF">A0J61_06038</name>
</gene>
<organism evidence="2 3">
    <name type="scientific">Choanephora cucurbitarum</name>
    <dbReference type="NCBI Taxonomy" id="101091"/>
    <lineage>
        <taxon>Eukaryota</taxon>
        <taxon>Fungi</taxon>
        <taxon>Fungi incertae sedis</taxon>
        <taxon>Mucoromycota</taxon>
        <taxon>Mucoromycotina</taxon>
        <taxon>Mucoromycetes</taxon>
        <taxon>Mucorales</taxon>
        <taxon>Mucorineae</taxon>
        <taxon>Choanephoraceae</taxon>
        <taxon>Choanephoroideae</taxon>
        <taxon>Choanephora</taxon>
    </lineage>
</organism>
<dbReference type="PANTHER" id="PTHR23339">
    <property type="entry name" value="TYROSINE SPECIFIC PROTEIN PHOSPHATASE AND DUAL SPECIFICITY PROTEIN PHOSPHATASE"/>
    <property type="match status" value="1"/>
</dbReference>
<evidence type="ECO:0000313" key="2">
    <source>
        <dbReference type="EMBL" id="OBZ85924.1"/>
    </source>
</evidence>
<evidence type="ECO:0000313" key="3">
    <source>
        <dbReference type="Proteomes" id="UP000093000"/>
    </source>
</evidence>
<dbReference type="PROSITE" id="PS50056">
    <property type="entry name" value="TYR_PHOSPHATASE_2"/>
    <property type="match status" value="1"/>
</dbReference>
<keyword evidence="3" id="KW-1185">Reference proteome</keyword>
<dbReference type="AlphaFoldDB" id="A0A1C7NF29"/>
<dbReference type="Gene3D" id="3.90.190.10">
    <property type="entry name" value="Protein tyrosine phosphatase superfamily"/>
    <property type="match status" value="1"/>
</dbReference>
<name>A0A1C7NF29_9FUNG</name>
<proteinExistence type="predicted"/>
<evidence type="ECO:0000259" key="1">
    <source>
        <dbReference type="PROSITE" id="PS50056"/>
    </source>
</evidence>
<dbReference type="Pfam" id="PF22785">
    <property type="entry name" value="Tc-R-P"/>
    <property type="match status" value="1"/>
</dbReference>
<dbReference type="SUPFAM" id="SSF52799">
    <property type="entry name" value="(Phosphotyrosine protein) phosphatases II"/>
    <property type="match status" value="1"/>
</dbReference>
<dbReference type="InterPro" id="IPR003595">
    <property type="entry name" value="Tyr_Pase_cat"/>
</dbReference>
<dbReference type="InParanoid" id="A0A1C7NF29"/>
<dbReference type="InterPro" id="IPR000387">
    <property type="entry name" value="Tyr_Pase_dom"/>
</dbReference>
<dbReference type="SMART" id="SM00404">
    <property type="entry name" value="PTPc_motif"/>
    <property type="match status" value="1"/>
</dbReference>
<protein>
    <submittedName>
        <fullName evidence="2">Cyclin-dependent kinase inhibitor 3</fullName>
    </submittedName>
</protein>